<organism evidence="6 7">
    <name type="scientific">Epibacterium ulvae</name>
    <dbReference type="NCBI Taxonomy" id="1156985"/>
    <lineage>
        <taxon>Bacteria</taxon>
        <taxon>Pseudomonadati</taxon>
        <taxon>Pseudomonadota</taxon>
        <taxon>Alphaproteobacteria</taxon>
        <taxon>Rhodobacterales</taxon>
        <taxon>Roseobacteraceae</taxon>
        <taxon>Epibacterium</taxon>
    </lineage>
</organism>
<dbReference type="GO" id="GO:0003700">
    <property type="term" value="F:DNA-binding transcription factor activity"/>
    <property type="evidence" value="ECO:0007669"/>
    <property type="project" value="InterPro"/>
</dbReference>
<dbReference type="InterPro" id="IPR005119">
    <property type="entry name" value="LysR_subst-bd"/>
</dbReference>
<dbReference type="OrthoDB" id="9813056at2"/>
<evidence type="ECO:0000313" key="7">
    <source>
        <dbReference type="Proteomes" id="UP000198767"/>
    </source>
</evidence>
<dbReference type="FunFam" id="1.10.10.10:FF:000001">
    <property type="entry name" value="LysR family transcriptional regulator"/>
    <property type="match status" value="1"/>
</dbReference>
<dbReference type="CDD" id="cd08422">
    <property type="entry name" value="PBP2_CrgA_like"/>
    <property type="match status" value="1"/>
</dbReference>
<name>A0A1G5PX99_9RHOB</name>
<dbReference type="Pfam" id="PF03466">
    <property type="entry name" value="LysR_substrate"/>
    <property type="match status" value="1"/>
</dbReference>
<keyword evidence="3 6" id="KW-0238">DNA-binding</keyword>
<dbReference type="InterPro" id="IPR036390">
    <property type="entry name" value="WH_DNA-bd_sf"/>
</dbReference>
<keyword evidence="2" id="KW-0805">Transcription regulation</keyword>
<dbReference type="SUPFAM" id="SSF53850">
    <property type="entry name" value="Periplasmic binding protein-like II"/>
    <property type="match status" value="1"/>
</dbReference>
<dbReference type="InterPro" id="IPR000847">
    <property type="entry name" value="LysR_HTH_N"/>
</dbReference>
<dbReference type="PANTHER" id="PTHR30537:SF30">
    <property type="entry name" value="TRANSCRIPTIONAL REGULATOR-RELATED"/>
    <property type="match status" value="1"/>
</dbReference>
<dbReference type="STRING" id="1156985.SAMN04488118_102174"/>
<dbReference type="Pfam" id="PF00126">
    <property type="entry name" value="HTH_1"/>
    <property type="match status" value="1"/>
</dbReference>
<evidence type="ECO:0000256" key="2">
    <source>
        <dbReference type="ARBA" id="ARBA00023015"/>
    </source>
</evidence>
<dbReference type="SUPFAM" id="SSF46785">
    <property type="entry name" value="Winged helix' DNA-binding domain"/>
    <property type="match status" value="1"/>
</dbReference>
<gene>
    <name evidence="6" type="ORF">SAMN04488118_102174</name>
</gene>
<sequence length="293" mass="32487">MRPNLNRLLYFTAVVEEGTITAAAERLGVSKAVVSKQIQMLETDIGQSLLLRNTRRVAPTEAGNLLYSSARGALTTVENAFDQVAERDQTPRGLLRITAPVDFGLDFISPLVTRFQEMYPQVQVDLLLSDERQDLISERLDLSFQIGWLRETGNVARKINTFREIVVAAPATAADHEISHPKDLTQIPLILNTAVAEIAPWRFTQDHDICDVLLNPVVKMNITMAVLAAVQSRRYFTILPDILVQDQLATGALVQLLPEWSLRTGGIYTVTPSGQLRSNALKAFLALVRTEIG</sequence>
<dbReference type="PROSITE" id="PS50931">
    <property type="entry name" value="HTH_LYSR"/>
    <property type="match status" value="1"/>
</dbReference>
<dbReference type="Gene3D" id="1.10.10.10">
    <property type="entry name" value="Winged helix-like DNA-binding domain superfamily/Winged helix DNA-binding domain"/>
    <property type="match status" value="1"/>
</dbReference>
<dbReference type="PANTHER" id="PTHR30537">
    <property type="entry name" value="HTH-TYPE TRANSCRIPTIONAL REGULATOR"/>
    <property type="match status" value="1"/>
</dbReference>
<dbReference type="EMBL" id="FMWG01000002">
    <property type="protein sequence ID" value="SCZ53679.1"/>
    <property type="molecule type" value="Genomic_DNA"/>
</dbReference>
<evidence type="ECO:0000256" key="4">
    <source>
        <dbReference type="ARBA" id="ARBA00023163"/>
    </source>
</evidence>
<dbReference type="GO" id="GO:0043565">
    <property type="term" value="F:sequence-specific DNA binding"/>
    <property type="evidence" value="ECO:0007669"/>
    <property type="project" value="TreeGrafter"/>
</dbReference>
<dbReference type="RefSeq" id="WP_090216219.1">
    <property type="nucleotide sequence ID" value="NZ_FMWG01000002.1"/>
</dbReference>
<reference evidence="6 7" key="1">
    <citation type="submission" date="2016-10" db="EMBL/GenBank/DDBJ databases">
        <authorList>
            <person name="de Groot N.N."/>
        </authorList>
    </citation>
    <scope>NUCLEOTIDE SEQUENCE [LARGE SCALE GENOMIC DNA]</scope>
    <source>
        <strain evidence="6 7">U95</strain>
    </source>
</reference>
<evidence type="ECO:0000256" key="3">
    <source>
        <dbReference type="ARBA" id="ARBA00023125"/>
    </source>
</evidence>
<dbReference type="PRINTS" id="PR00039">
    <property type="entry name" value="HTHLYSR"/>
</dbReference>
<comment type="similarity">
    <text evidence="1">Belongs to the LysR transcriptional regulatory family.</text>
</comment>
<dbReference type="InterPro" id="IPR058163">
    <property type="entry name" value="LysR-type_TF_proteobact-type"/>
</dbReference>
<protein>
    <submittedName>
        <fullName evidence="6">DNA-binding transcriptional regulator, LysR family</fullName>
    </submittedName>
</protein>
<keyword evidence="7" id="KW-1185">Reference proteome</keyword>
<dbReference type="Proteomes" id="UP000198767">
    <property type="component" value="Unassembled WGS sequence"/>
</dbReference>
<proteinExistence type="inferred from homology"/>
<evidence type="ECO:0000313" key="6">
    <source>
        <dbReference type="EMBL" id="SCZ53679.1"/>
    </source>
</evidence>
<evidence type="ECO:0000259" key="5">
    <source>
        <dbReference type="PROSITE" id="PS50931"/>
    </source>
</evidence>
<keyword evidence="4" id="KW-0804">Transcription</keyword>
<dbReference type="GO" id="GO:0006351">
    <property type="term" value="P:DNA-templated transcription"/>
    <property type="evidence" value="ECO:0007669"/>
    <property type="project" value="TreeGrafter"/>
</dbReference>
<dbReference type="AlphaFoldDB" id="A0A1G5PX99"/>
<dbReference type="InterPro" id="IPR036388">
    <property type="entry name" value="WH-like_DNA-bd_sf"/>
</dbReference>
<feature type="domain" description="HTH lysR-type" evidence="5">
    <location>
        <begin position="3"/>
        <end position="60"/>
    </location>
</feature>
<accession>A0A1G5PX99</accession>
<evidence type="ECO:0000256" key="1">
    <source>
        <dbReference type="ARBA" id="ARBA00009437"/>
    </source>
</evidence>
<dbReference type="Gene3D" id="3.40.190.290">
    <property type="match status" value="1"/>
</dbReference>